<evidence type="ECO:0000313" key="1">
    <source>
        <dbReference type="EMBL" id="GIX74500.1"/>
    </source>
</evidence>
<evidence type="ECO:0000313" key="2">
    <source>
        <dbReference type="Proteomes" id="UP001054945"/>
    </source>
</evidence>
<organism evidence="1 2">
    <name type="scientific">Caerostris extrusa</name>
    <name type="common">Bark spider</name>
    <name type="synonym">Caerostris bankana</name>
    <dbReference type="NCBI Taxonomy" id="172846"/>
    <lineage>
        <taxon>Eukaryota</taxon>
        <taxon>Metazoa</taxon>
        <taxon>Ecdysozoa</taxon>
        <taxon>Arthropoda</taxon>
        <taxon>Chelicerata</taxon>
        <taxon>Arachnida</taxon>
        <taxon>Araneae</taxon>
        <taxon>Araneomorphae</taxon>
        <taxon>Entelegynae</taxon>
        <taxon>Araneoidea</taxon>
        <taxon>Araneidae</taxon>
        <taxon>Caerostris</taxon>
    </lineage>
</organism>
<dbReference type="EMBL" id="BPLR01002509">
    <property type="protein sequence ID" value="GIX74500.1"/>
    <property type="molecule type" value="Genomic_DNA"/>
</dbReference>
<name>A0AAV4MQ33_CAEEX</name>
<protein>
    <submittedName>
        <fullName evidence="1">Uncharacterized protein</fullName>
    </submittedName>
</protein>
<accession>A0AAV4MQ33</accession>
<sequence length="77" mass="8339">MNEIDINLFFPTSVADPDAVLSAPSAPFPPVGWPLMRGFADDFNQRPPEAMLLLCLSTVLLAGWASFFGSPDQNCPL</sequence>
<dbReference type="Proteomes" id="UP001054945">
    <property type="component" value="Unassembled WGS sequence"/>
</dbReference>
<dbReference type="AlphaFoldDB" id="A0AAV4MQ33"/>
<comment type="caution">
    <text evidence="1">The sequence shown here is derived from an EMBL/GenBank/DDBJ whole genome shotgun (WGS) entry which is preliminary data.</text>
</comment>
<reference evidence="1 2" key="1">
    <citation type="submission" date="2021-06" db="EMBL/GenBank/DDBJ databases">
        <title>Caerostris extrusa draft genome.</title>
        <authorList>
            <person name="Kono N."/>
            <person name="Arakawa K."/>
        </authorList>
    </citation>
    <scope>NUCLEOTIDE SEQUENCE [LARGE SCALE GENOMIC DNA]</scope>
</reference>
<proteinExistence type="predicted"/>
<gene>
    <name evidence="1" type="ORF">CEXT_40001</name>
</gene>
<keyword evidence="2" id="KW-1185">Reference proteome</keyword>